<dbReference type="AlphaFoldDB" id="A0A9P4PWR3"/>
<protein>
    <submittedName>
        <fullName evidence="2">Uncharacterized protein</fullName>
    </submittedName>
</protein>
<feature type="compositionally biased region" description="Polar residues" evidence="1">
    <location>
        <begin position="349"/>
        <end position="361"/>
    </location>
</feature>
<sequence length="499" mass="54173">MAVVTPTPTFAPTGVYVPPPSHSVTLFTPAPSCSPEKLWLVSTQLCDVNGGNQFNGRFPSWAECALTLAGDPHSPYRNIDCYPWNLEAEDGTHVFISECPVGYTTVWESQGRQDLYDTSTITQGGTIATSVEYRDIVAHSAVCCPDNALGGFHYNWDSKPDYIDYIQTADPNGNPEKVNLYVPPRCVANSICAVPPTVTLDVIFNSEVSDKKRRRQDTPPDNISPVGVVTRPWDANKNVVFAHSVEFGYTVFHGTYTCFENCYDYASYSYHNTDPNSPPSSIGPDDLETTADFKPEQTQCSASPTDSGPSETSPPDSPPVGTGGSGYSTPSTGHRYNATQTEGGYFAPSQPSGDYSTSPSKTDAGYEVSPSETNIPHYSPKPTIIETIVISTHTFGESAGWNATATGPGYSTTEGTGEPTPGAPEESETGAPLFPVVMMKNGNAVEETYLPLLCVFFVSADVSQQRQLYLTKNGFAYEYNFFLHHNDCPMSLSRLYRPV</sequence>
<dbReference type="Proteomes" id="UP000799764">
    <property type="component" value="Unassembled WGS sequence"/>
</dbReference>
<gene>
    <name evidence="2" type="ORF">P171DRAFT_438547</name>
</gene>
<feature type="compositionally biased region" description="Low complexity" evidence="1">
    <location>
        <begin position="406"/>
        <end position="424"/>
    </location>
</feature>
<evidence type="ECO:0000313" key="2">
    <source>
        <dbReference type="EMBL" id="KAF2451891.1"/>
    </source>
</evidence>
<comment type="caution">
    <text evidence="2">The sequence shown here is derived from an EMBL/GenBank/DDBJ whole genome shotgun (WGS) entry which is preliminary data.</text>
</comment>
<organism evidence="2 3">
    <name type="scientific">Karstenula rhodostoma CBS 690.94</name>
    <dbReference type="NCBI Taxonomy" id="1392251"/>
    <lineage>
        <taxon>Eukaryota</taxon>
        <taxon>Fungi</taxon>
        <taxon>Dikarya</taxon>
        <taxon>Ascomycota</taxon>
        <taxon>Pezizomycotina</taxon>
        <taxon>Dothideomycetes</taxon>
        <taxon>Pleosporomycetidae</taxon>
        <taxon>Pleosporales</taxon>
        <taxon>Massarineae</taxon>
        <taxon>Didymosphaeriaceae</taxon>
        <taxon>Karstenula</taxon>
    </lineage>
</organism>
<accession>A0A9P4PWR3</accession>
<evidence type="ECO:0000256" key="1">
    <source>
        <dbReference type="SAM" id="MobiDB-lite"/>
    </source>
</evidence>
<keyword evidence="3" id="KW-1185">Reference proteome</keyword>
<evidence type="ECO:0000313" key="3">
    <source>
        <dbReference type="Proteomes" id="UP000799764"/>
    </source>
</evidence>
<dbReference type="EMBL" id="MU001492">
    <property type="protein sequence ID" value="KAF2451891.1"/>
    <property type="molecule type" value="Genomic_DNA"/>
</dbReference>
<reference evidence="2" key="1">
    <citation type="journal article" date="2020" name="Stud. Mycol.">
        <title>101 Dothideomycetes genomes: a test case for predicting lifestyles and emergence of pathogens.</title>
        <authorList>
            <person name="Haridas S."/>
            <person name="Albert R."/>
            <person name="Binder M."/>
            <person name="Bloem J."/>
            <person name="Labutti K."/>
            <person name="Salamov A."/>
            <person name="Andreopoulos B."/>
            <person name="Baker S."/>
            <person name="Barry K."/>
            <person name="Bills G."/>
            <person name="Bluhm B."/>
            <person name="Cannon C."/>
            <person name="Castanera R."/>
            <person name="Culley D."/>
            <person name="Daum C."/>
            <person name="Ezra D."/>
            <person name="Gonzalez J."/>
            <person name="Henrissat B."/>
            <person name="Kuo A."/>
            <person name="Liang C."/>
            <person name="Lipzen A."/>
            <person name="Lutzoni F."/>
            <person name="Magnuson J."/>
            <person name="Mondo S."/>
            <person name="Nolan M."/>
            <person name="Ohm R."/>
            <person name="Pangilinan J."/>
            <person name="Park H.-J."/>
            <person name="Ramirez L."/>
            <person name="Alfaro M."/>
            <person name="Sun H."/>
            <person name="Tritt A."/>
            <person name="Yoshinaga Y."/>
            <person name="Zwiers L.-H."/>
            <person name="Turgeon B."/>
            <person name="Goodwin S."/>
            <person name="Spatafora J."/>
            <person name="Crous P."/>
            <person name="Grigoriev I."/>
        </authorList>
    </citation>
    <scope>NUCLEOTIDE SEQUENCE</scope>
    <source>
        <strain evidence="2">CBS 690.94</strain>
    </source>
</reference>
<dbReference type="OrthoDB" id="4588275at2759"/>
<proteinExistence type="predicted"/>
<feature type="region of interest" description="Disordered" evidence="1">
    <location>
        <begin position="400"/>
        <end position="428"/>
    </location>
</feature>
<feature type="compositionally biased region" description="Polar residues" evidence="1">
    <location>
        <begin position="296"/>
        <end position="314"/>
    </location>
</feature>
<feature type="region of interest" description="Disordered" evidence="1">
    <location>
        <begin position="274"/>
        <end position="380"/>
    </location>
</feature>
<name>A0A9P4PWR3_9PLEO</name>